<proteinExistence type="predicted"/>
<keyword evidence="3" id="KW-1185">Reference proteome</keyword>
<name>A0ABQ4M718_9BACL</name>
<evidence type="ECO:0000313" key="3">
    <source>
        <dbReference type="Proteomes" id="UP000679992"/>
    </source>
</evidence>
<comment type="caution">
    <text evidence="2">The sequence shown here is derived from an EMBL/GenBank/DDBJ whole genome shotgun (WGS) entry which is preliminary data.</text>
</comment>
<accession>A0ABQ4M718</accession>
<organism evidence="2 3">
    <name type="scientific">Paenibacillus vini</name>
    <dbReference type="NCBI Taxonomy" id="1476024"/>
    <lineage>
        <taxon>Bacteria</taxon>
        <taxon>Bacillati</taxon>
        <taxon>Bacillota</taxon>
        <taxon>Bacilli</taxon>
        <taxon>Bacillales</taxon>
        <taxon>Paenibacillaceae</taxon>
        <taxon>Paenibacillus</taxon>
    </lineage>
</organism>
<feature type="signal peptide" evidence="1">
    <location>
        <begin position="1"/>
        <end position="24"/>
    </location>
</feature>
<sequence>MKKSLTAMLVTALISAVLVLPASAYGNNTNVRDMNNNNTTGGNYSTNNVRAHAVNGNNNGSNWGWLGLIGLLGLAGMRRRETDRS</sequence>
<dbReference type="NCBIfam" id="NF038039">
    <property type="entry name" value="WGxxGxxG-CTERM"/>
    <property type="match status" value="1"/>
</dbReference>
<evidence type="ECO:0000313" key="2">
    <source>
        <dbReference type="EMBL" id="GIP51786.1"/>
    </source>
</evidence>
<evidence type="ECO:0008006" key="4">
    <source>
        <dbReference type="Google" id="ProtNLM"/>
    </source>
</evidence>
<dbReference type="RefSeq" id="WP_244861390.1">
    <property type="nucleotide sequence ID" value="NZ_BOSL01000002.1"/>
</dbReference>
<reference evidence="2 3" key="1">
    <citation type="submission" date="2021-03" db="EMBL/GenBank/DDBJ databases">
        <title>Antimicrobial resistance genes in bacteria isolated from Japanese honey, and their potential for conferring macrolide and lincosamide resistance in the American foulbrood pathogen Paenibacillus larvae.</title>
        <authorList>
            <person name="Okamoto M."/>
            <person name="Kumagai M."/>
            <person name="Kanamori H."/>
            <person name="Takamatsu D."/>
        </authorList>
    </citation>
    <scope>NUCLEOTIDE SEQUENCE [LARGE SCALE GENOMIC DNA]</scope>
    <source>
        <strain evidence="2 3">J42TS3</strain>
    </source>
</reference>
<evidence type="ECO:0000256" key="1">
    <source>
        <dbReference type="SAM" id="SignalP"/>
    </source>
</evidence>
<keyword evidence="1" id="KW-0732">Signal</keyword>
<gene>
    <name evidence="2" type="ORF">J42TS3_08210</name>
</gene>
<dbReference type="EMBL" id="BOSL01000002">
    <property type="protein sequence ID" value="GIP51786.1"/>
    <property type="molecule type" value="Genomic_DNA"/>
</dbReference>
<dbReference type="Proteomes" id="UP000679992">
    <property type="component" value="Unassembled WGS sequence"/>
</dbReference>
<dbReference type="NCBIfam" id="NF041742">
    <property type="entry name" value="WGxxGxxG_fam"/>
    <property type="match status" value="1"/>
</dbReference>
<protein>
    <recommendedName>
        <fullName evidence="4">MYXO-CTERM domain-containing protein</fullName>
    </recommendedName>
</protein>
<feature type="chain" id="PRO_5046108020" description="MYXO-CTERM domain-containing protein" evidence="1">
    <location>
        <begin position="25"/>
        <end position="85"/>
    </location>
</feature>